<gene>
    <name evidence="3" type="ORF">BEWA_023490</name>
</gene>
<evidence type="ECO:0000256" key="1">
    <source>
        <dbReference type="SAM" id="MobiDB-lite"/>
    </source>
</evidence>
<feature type="compositionally biased region" description="Polar residues" evidence="1">
    <location>
        <begin position="58"/>
        <end position="74"/>
    </location>
</feature>
<dbReference type="Pfam" id="PF04385">
    <property type="entry name" value="FAINT"/>
    <property type="match status" value="1"/>
</dbReference>
<dbReference type="VEuPathDB" id="PiroplasmaDB:BEWA_023490"/>
<evidence type="ECO:0008006" key="5">
    <source>
        <dbReference type="Google" id="ProtNLM"/>
    </source>
</evidence>
<evidence type="ECO:0000256" key="2">
    <source>
        <dbReference type="SAM" id="SignalP"/>
    </source>
</evidence>
<dbReference type="EMBL" id="CP001669">
    <property type="protein sequence ID" value="AFZ79500.1"/>
    <property type="molecule type" value="Genomic_DNA"/>
</dbReference>
<protein>
    <recommendedName>
        <fullName evidence="5">Signal peptide containing protein</fullName>
    </recommendedName>
</protein>
<feature type="region of interest" description="Disordered" evidence="1">
    <location>
        <begin position="28"/>
        <end position="99"/>
    </location>
</feature>
<proteinExistence type="predicted"/>
<dbReference type="Proteomes" id="UP000031512">
    <property type="component" value="Chromosome 1"/>
</dbReference>
<dbReference type="InterPro" id="IPR007480">
    <property type="entry name" value="DUF529"/>
</dbReference>
<name>L0AVD2_THEEQ</name>
<sequence>MKVLTVLLTVCLVGLCHCGGDDSKGALKRGVGSQPTPLPPQGVQGKQGNAPAAKGETLPSQKGPVQTNGQSAAQPGQKATPPTQQGQPAKPATPVTQSAGQRVTLDLAHPDRSKVCVDDHYSNGVKTKKYSPKDGYHISSVLDGAKEVWKGESHQKFLSATLSSKGKSSVLLISTNAGIKHFKKDGSSWTSSNEKDYEEKLREMRYTD</sequence>
<dbReference type="RefSeq" id="XP_004829166.1">
    <property type="nucleotide sequence ID" value="XM_004829109.1"/>
</dbReference>
<dbReference type="GeneID" id="15803584"/>
<dbReference type="KEGG" id="beq:BEWA_023490"/>
<feature type="chain" id="PRO_5003939804" description="Signal peptide containing protein" evidence="2">
    <location>
        <begin position="19"/>
        <end position="208"/>
    </location>
</feature>
<evidence type="ECO:0000313" key="4">
    <source>
        <dbReference type="Proteomes" id="UP000031512"/>
    </source>
</evidence>
<feature type="signal peptide" evidence="2">
    <location>
        <begin position="1"/>
        <end position="18"/>
    </location>
</feature>
<accession>L0AVD2</accession>
<dbReference type="AlphaFoldDB" id="L0AVD2"/>
<keyword evidence="2" id="KW-0732">Signal</keyword>
<organism evidence="3 4">
    <name type="scientific">Theileria equi strain WA</name>
    <dbReference type="NCBI Taxonomy" id="1537102"/>
    <lineage>
        <taxon>Eukaryota</taxon>
        <taxon>Sar</taxon>
        <taxon>Alveolata</taxon>
        <taxon>Apicomplexa</taxon>
        <taxon>Aconoidasida</taxon>
        <taxon>Piroplasmida</taxon>
        <taxon>Theileriidae</taxon>
        <taxon>Theileria</taxon>
    </lineage>
</organism>
<reference evidence="3 4" key="1">
    <citation type="journal article" date="2012" name="BMC Genomics">
        <title>Comparative genomic analysis and phylogenetic position of Theileria equi.</title>
        <authorList>
            <person name="Kappmeyer L.S."/>
            <person name="Thiagarajan M."/>
            <person name="Herndon D.R."/>
            <person name="Ramsay J.D."/>
            <person name="Caler E."/>
            <person name="Djikeng A."/>
            <person name="Gillespie J.J."/>
            <person name="Lau A.O."/>
            <person name="Roalson E.H."/>
            <person name="Silva J.C."/>
            <person name="Silva M.G."/>
            <person name="Suarez C.E."/>
            <person name="Ueti M.W."/>
            <person name="Nene V.M."/>
            <person name="Mealey R.H."/>
            <person name="Knowles D.P."/>
            <person name="Brayton K.A."/>
        </authorList>
    </citation>
    <scope>NUCLEOTIDE SEQUENCE [LARGE SCALE GENOMIC DNA]</scope>
    <source>
        <strain evidence="3 4">WA</strain>
    </source>
</reference>
<evidence type="ECO:0000313" key="3">
    <source>
        <dbReference type="EMBL" id="AFZ79500.1"/>
    </source>
</evidence>
<keyword evidence="4" id="KW-1185">Reference proteome</keyword>